<organism evidence="1 2">
    <name type="scientific">Thiospirillum jenense</name>
    <dbReference type="NCBI Taxonomy" id="1653858"/>
    <lineage>
        <taxon>Bacteria</taxon>
        <taxon>Pseudomonadati</taxon>
        <taxon>Pseudomonadota</taxon>
        <taxon>Gammaproteobacteria</taxon>
        <taxon>Chromatiales</taxon>
        <taxon>Chromatiaceae</taxon>
        <taxon>Thiospirillum</taxon>
    </lineage>
</organism>
<proteinExistence type="predicted"/>
<reference evidence="1 2" key="1">
    <citation type="journal article" date="2020" name="Arch. Microbiol.">
        <title>The genome sequence of the giant phototrophic gammaproteobacterium Thiospirillum jenense gives insight into its physiological properties and phylogenetic relationships.</title>
        <authorList>
            <person name="Imhoff J.F."/>
            <person name="Meyer T.E."/>
            <person name="Kyndt J.A."/>
        </authorList>
    </citation>
    <scope>NUCLEOTIDE SEQUENCE [LARGE SCALE GENOMIC DNA]</scope>
    <source>
        <strain evidence="1 2">DSM 216</strain>
    </source>
</reference>
<gene>
    <name evidence="1" type="primary">cas7b</name>
    <name evidence="1" type="ORF">HUK38_10650</name>
</gene>
<dbReference type="InterPro" id="IPR013419">
    <property type="entry name" value="CRISPR-assoc_prot_Cas7/Csh2"/>
</dbReference>
<comment type="caution">
    <text evidence="1">The sequence shown here is derived from an EMBL/GenBank/DDBJ whole genome shotgun (WGS) entry which is preliminary data.</text>
</comment>
<protein>
    <submittedName>
        <fullName evidence="1">Type I-B CRISPR-associated protein Cas7/Csh2</fullName>
    </submittedName>
</protein>
<evidence type="ECO:0000313" key="1">
    <source>
        <dbReference type="EMBL" id="MBB1126684.1"/>
    </source>
</evidence>
<sequence length="341" mass="38468">MTMTTTLTSRREILFLYDIRMGNPNGDPDENRPRSLPDGRFYVTDVRLKRFARDYWAMQNRDILVGNIEGRTTNLTGRVAHYLNKIGKDKADGEELVNILLDSFIDARCFGSSLAFKGQKEEDGGEVTEQSDDFSLDTKPVKGNKKKQTEWKPKPVPKTLTGAVQFNMGEVLHDAEEIQIQGTSVFGSDEEKAQGTFTNYAALRYALIAFHGVANEHSAQKSRLSDTDYNDLLLALWNGVRSAGNTRTKIGQVPRLLVSIEYQPGEEFQFGNLMDYVKLQASGDKTERAWSSPDDYCVDVSRLLNRIDAQRSRIAKVRYEVSPDVTFASELPNEWQALGFD</sequence>
<name>A0A839HDW7_9GAMM</name>
<keyword evidence="2" id="KW-1185">Reference proteome</keyword>
<dbReference type="NCBIfam" id="TIGR02590">
    <property type="entry name" value="cas_Csh2"/>
    <property type="match status" value="1"/>
</dbReference>
<evidence type="ECO:0000313" key="2">
    <source>
        <dbReference type="Proteomes" id="UP000548632"/>
    </source>
</evidence>
<dbReference type="Proteomes" id="UP000548632">
    <property type="component" value="Unassembled WGS sequence"/>
</dbReference>
<accession>A0A839HDW7</accession>
<dbReference type="InterPro" id="IPR006482">
    <property type="entry name" value="Cas7_Csh2/Csh2"/>
</dbReference>
<dbReference type="AlphaFoldDB" id="A0A839HDW7"/>
<dbReference type="EMBL" id="JABVCQ010000023">
    <property type="protein sequence ID" value="MBB1126684.1"/>
    <property type="molecule type" value="Genomic_DNA"/>
</dbReference>
<dbReference type="GO" id="GO:0043571">
    <property type="term" value="P:maintenance of CRISPR repeat elements"/>
    <property type="evidence" value="ECO:0007669"/>
    <property type="project" value="InterPro"/>
</dbReference>
<dbReference type="Pfam" id="PF05107">
    <property type="entry name" value="Cas_Cas7"/>
    <property type="match status" value="1"/>
</dbReference>